<evidence type="ECO:0000313" key="5">
    <source>
        <dbReference type="Proteomes" id="UP001302126"/>
    </source>
</evidence>
<feature type="compositionally biased region" description="Polar residues" evidence="1">
    <location>
        <begin position="316"/>
        <end position="326"/>
    </location>
</feature>
<feature type="region of interest" description="Disordered" evidence="1">
    <location>
        <begin position="117"/>
        <end position="145"/>
    </location>
</feature>
<reference evidence="4" key="1">
    <citation type="journal article" date="2023" name="Mol. Phylogenet. Evol.">
        <title>Genome-scale phylogeny and comparative genomics of the fungal order Sordariales.</title>
        <authorList>
            <person name="Hensen N."/>
            <person name="Bonometti L."/>
            <person name="Westerberg I."/>
            <person name="Brannstrom I.O."/>
            <person name="Guillou S."/>
            <person name="Cros-Aarteil S."/>
            <person name="Calhoun S."/>
            <person name="Haridas S."/>
            <person name="Kuo A."/>
            <person name="Mondo S."/>
            <person name="Pangilinan J."/>
            <person name="Riley R."/>
            <person name="LaButti K."/>
            <person name="Andreopoulos B."/>
            <person name="Lipzen A."/>
            <person name="Chen C."/>
            <person name="Yan M."/>
            <person name="Daum C."/>
            <person name="Ng V."/>
            <person name="Clum A."/>
            <person name="Steindorff A."/>
            <person name="Ohm R.A."/>
            <person name="Martin F."/>
            <person name="Silar P."/>
            <person name="Natvig D.O."/>
            <person name="Lalanne C."/>
            <person name="Gautier V."/>
            <person name="Ament-Velasquez S.L."/>
            <person name="Kruys A."/>
            <person name="Hutchinson M.I."/>
            <person name="Powell A.J."/>
            <person name="Barry K."/>
            <person name="Miller A.N."/>
            <person name="Grigoriev I.V."/>
            <person name="Debuchy R."/>
            <person name="Gladieux P."/>
            <person name="Hiltunen Thoren M."/>
            <person name="Johannesson H."/>
        </authorList>
    </citation>
    <scope>NUCLEOTIDE SEQUENCE</scope>
    <source>
        <strain evidence="4">PSN309</strain>
    </source>
</reference>
<keyword evidence="2" id="KW-0472">Membrane</keyword>
<dbReference type="EMBL" id="MU864384">
    <property type="protein sequence ID" value="KAK4188760.1"/>
    <property type="molecule type" value="Genomic_DNA"/>
</dbReference>
<dbReference type="CDD" id="cd12087">
    <property type="entry name" value="TM_EGFR-like"/>
    <property type="match status" value="1"/>
</dbReference>
<gene>
    <name evidence="4" type="ORF">QBC35DRAFT_381849</name>
</gene>
<dbReference type="Proteomes" id="UP001302126">
    <property type="component" value="Unassembled WGS sequence"/>
</dbReference>
<protein>
    <recommendedName>
        <fullName evidence="6">Extracellular membrane protein CFEM domain-containing protein</fullName>
    </recommendedName>
</protein>
<evidence type="ECO:0008006" key="6">
    <source>
        <dbReference type="Google" id="ProtNLM"/>
    </source>
</evidence>
<evidence type="ECO:0000256" key="2">
    <source>
        <dbReference type="SAM" id="Phobius"/>
    </source>
</evidence>
<evidence type="ECO:0000256" key="1">
    <source>
        <dbReference type="SAM" id="MobiDB-lite"/>
    </source>
</evidence>
<organism evidence="4 5">
    <name type="scientific">Podospora australis</name>
    <dbReference type="NCBI Taxonomy" id="1536484"/>
    <lineage>
        <taxon>Eukaryota</taxon>
        <taxon>Fungi</taxon>
        <taxon>Dikarya</taxon>
        <taxon>Ascomycota</taxon>
        <taxon>Pezizomycotina</taxon>
        <taxon>Sordariomycetes</taxon>
        <taxon>Sordariomycetidae</taxon>
        <taxon>Sordariales</taxon>
        <taxon>Podosporaceae</taxon>
        <taxon>Podospora</taxon>
    </lineage>
</organism>
<feature type="compositionally biased region" description="Low complexity" evidence="1">
    <location>
        <begin position="125"/>
        <end position="136"/>
    </location>
</feature>
<keyword evidence="3" id="KW-0732">Signal</keyword>
<dbReference type="AlphaFoldDB" id="A0AAN6WV35"/>
<sequence length="326" mass="34790">MARSTGSKRALPTTLVALIVVSAAQAQKSIDFSFYPKTAQDCLYNAAAPSQCEAGLVPSTNSCLCRNGGSFVTNTAACLGRTSPGDLQTVFDTFKDACQTSHTPINFSEEFFMAAASPATPTPSTPSSTSSSIPSTQPGDEEKKGLPTRSLAGIIAGAVVGSIILFVVVFLIFRRNKKDKKEAYRMHQDPSTPPNPERYMQQNPHPYTQPNPHVSLAPSAGETSTSPYVSPPNTGGWPPPNHQLRRMPSPNSSDASRVSGFNWESPDQLAMPSVGVPSQPSQHHTAYRPHSLPPPAELDASRNPGRPVEVAGTPVHPTTSLFHKMS</sequence>
<reference evidence="4" key="2">
    <citation type="submission" date="2023-05" db="EMBL/GenBank/DDBJ databases">
        <authorList>
            <consortium name="Lawrence Berkeley National Laboratory"/>
            <person name="Steindorff A."/>
            <person name="Hensen N."/>
            <person name="Bonometti L."/>
            <person name="Westerberg I."/>
            <person name="Brannstrom I.O."/>
            <person name="Guillou S."/>
            <person name="Cros-Aarteil S."/>
            <person name="Calhoun S."/>
            <person name="Haridas S."/>
            <person name="Kuo A."/>
            <person name="Mondo S."/>
            <person name="Pangilinan J."/>
            <person name="Riley R."/>
            <person name="Labutti K."/>
            <person name="Andreopoulos B."/>
            <person name="Lipzen A."/>
            <person name="Chen C."/>
            <person name="Yanf M."/>
            <person name="Daum C."/>
            <person name="Ng V."/>
            <person name="Clum A."/>
            <person name="Ohm R."/>
            <person name="Martin F."/>
            <person name="Silar P."/>
            <person name="Natvig D."/>
            <person name="Lalanne C."/>
            <person name="Gautier V."/>
            <person name="Ament-Velasquez S.L."/>
            <person name="Kruys A."/>
            <person name="Hutchinson M.I."/>
            <person name="Powell A.J."/>
            <person name="Barry K."/>
            <person name="Miller A.N."/>
            <person name="Grigoriev I.V."/>
            <person name="Debuchy R."/>
            <person name="Gladieux P."/>
            <person name="Thoren M.H."/>
            <person name="Johannesson H."/>
        </authorList>
    </citation>
    <scope>NUCLEOTIDE SEQUENCE</scope>
    <source>
        <strain evidence="4">PSN309</strain>
    </source>
</reference>
<feature type="signal peptide" evidence="3">
    <location>
        <begin position="1"/>
        <end position="26"/>
    </location>
</feature>
<feature type="compositionally biased region" description="Polar residues" evidence="1">
    <location>
        <begin position="221"/>
        <end position="233"/>
    </location>
</feature>
<keyword evidence="2" id="KW-1133">Transmembrane helix</keyword>
<feature type="compositionally biased region" description="Polar residues" evidence="1">
    <location>
        <begin position="200"/>
        <end position="212"/>
    </location>
</feature>
<keyword evidence="5" id="KW-1185">Reference proteome</keyword>
<accession>A0AAN6WV35</accession>
<proteinExistence type="predicted"/>
<feature type="transmembrane region" description="Helical" evidence="2">
    <location>
        <begin position="151"/>
        <end position="173"/>
    </location>
</feature>
<feature type="region of interest" description="Disordered" evidence="1">
    <location>
        <begin position="180"/>
        <end position="326"/>
    </location>
</feature>
<evidence type="ECO:0000256" key="3">
    <source>
        <dbReference type="SAM" id="SignalP"/>
    </source>
</evidence>
<evidence type="ECO:0000313" key="4">
    <source>
        <dbReference type="EMBL" id="KAK4188760.1"/>
    </source>
</evidence>
<feature type="chain" id="PRO_5042962036" description="Extracellular membrane protein CFEM domain-containing protein" evidence="3">
    <location>
        <begin position="27"/>
        <end position="326"/>
    </location>
</feature>
<keyword evidence="2" id="KW-0812">Transmembrane</keyword>
<comment type="caution">
    <text evidence="4">The sequence shown here is derived from an EMBL/GenBank/DDBJ whole genome shotgun (WGS) entry which is preliminary data.</text>
</comment>
<name>A0AAN6WV35_9PEZI</name>